<evidence type="ECO:0008006" key="4">
    <source>
        <dbReference type="Google" id="ProtNLM"/>
    </source>
</evidence>
<gene>
    <name evidence="2" type="ORF">FHS88_001294</name>
</gene>
<evidence type="ECO:0000313" key="3">
    <source>
        <dbReference type="Proteomes" id="UP000562254"/>
    </source>
</evidence>
<dbReference type="AlphaFoldDB" id="A0A840XR63"/>
<keyword evidence="3" id="KW-1185">Reference proteome</keyword>
<proteinExistence type="predicted"/>
<name>A0A840XR63_9PROT</name>
<sequence length="204" mass="21765">MRCRALALLALLAFAGTAAEATRATLRASRPGAPPLVLQAVAVGDRWTILVQEGGVEAQRIEVESDLPEVRPRLADANGDRAADLWVPVIGGNVNTAWDLWLMRPEEARFRRAGELSGLGFSRDGAGRLVALARDGCCAMSYLFHDFDAEGRLRELFAIERRLDTPGRGACTGQPIAIAPPASALRETCALTAGALPGRRLAVP</sequence>
<dbReference type="EMBL" id="JACIJE010000003">
    <property type="protein sequence ID" value="MBB5689169.1"/>
    <property type="molecule type" value="Genomic_DNA"/>
</dbReference>
<evidence type="ECO:0000313" key="2">
    <source>
        <dbReference type="EMBL" id="MBB5689169.1"/>
    </source>
</evidence>
<feature type="chain" id="PRO_5032615533" description="VCBS repeat-containing protein" evidence="1">
    <location>
        <begin position="19"/>
        <end position="204"/>
    </location>
</feature>
<reference evidence="2 3" key="1">
    <citation type="submission" date="2020-08" db="EMBL/GenBank/DDBJ databases">
        <title>Genomic Encyclopedia of Type Strains, Phase IV (KMG-IV): sequencing the most valuable type-strain genomes for metagenomic binning, comparative biology and taxonomic classification.</title>
        <authorList>
            <person name="Goeker M."/>
        </authorList>
    </citation>
    <scope>NUCLEOTIDE SEQUENCE [LARGE SCALE GENOMIC DNA]</scope>
    <source>
        <strain evidence="2 3">DSM 25895</strain>
    </source>
</reference>
<protein>
    <recommendedName>
        <fullName evidence="4">VCBS repeat-containing protein</fullName>
    </recommendedName>
</protein>
<evidence type="ECO:0000256" key="1">
    <source>
        <dbReference type="SAM" id="SignalP"/>
    </source>
</evidence>
<accession>A0A840XR63</accession>
<keyword evidence="1" id="KW-0732">Signal</keyword>
<comment type="caution">
    <text evidence="2">The sequence shown here is derived from an EMBL/GenBank/DDBJ whole genome shotgun (WGS) entry which is preliminary data.</text>
</comment>
<feature type="signal peptide" evidence="1">
    <location>
        <begin position="1"/>
        <end position="18"/>
    </location>
</feature>
<organism evidence="2 3">
    <name type="scientific">Neoroseomonas alkaliterrae</name>
    <dbReference type="NCBI Taxonomy" id="1452450"/>
    <lineage>
        <taxon>Bacteria</taxon>
        <taxon>Pseudomonadati</taxon>
        <taxon>Pseudomonadota</taxon>
        <taxon>Alphaproteobacteria</taxon>
        <taxon>Acetobacterales</taxon>
        <taxon>Acetobacteraceae</taxon>
        <taxon>Neoroseomonas</taxon>
    </lineage>
</organism>
<dbReference type="Proteomes" id="UP000562254">
    <property type="component" value="Unassembled WGS sequence"/>
</dbReference>
<dbReference type="RefSeq" id="WP_184482588.1">
    <property type="nucleotide sequence ID" value="NZ_JAAEDJ010000016.1"/>
</dbReference>